<accession>A0ABU7LVT2</accession>
<dbReference type="EMBL" id="JAZDRO010000001">
    <property type="protein sequence ID" value="MEE2565661.1"/>
    <property type="molecule type" value="Genomic_DNA"/>
</dbReference>
<dbReference type="RefSeq" id="WP_330195193.1">
    <property type="nucleotide sequence ID" value="NZ_JAZDRO010000001.1"/>
</dbReference>
<proteinExistence type="predicted"/>
<organism evidence="1 2">
    <name type="scientific">Hyphobacterium marinum</name>
    <dbReference type="NCBI Taxonomy" id="3116574"/>
    <lineage>
        <taxon>Bacteria</taxon>
        <taxon>Pseudomonadati</taxon>
        <taxon>Pseudomonadota</taxon>
        <taxon>Alphaproteobacteria</taxon>
        <taxon>Maricaulales</taxon>
        <taxon>Maricaulaceae</taxon>
        <taxon>Hyphobacterium</taxon>
    </lineage>
</organism>
<dbReference type="InterPro" id="IPR009050">
    <property type="entry name" value="Globin-like_sf"/>
</dbReference>
<name>A0ABU7LVT2_9PROT</name>
<gene>
    <name evidence="1" type="ORF">V0U35_03135</name>
</gene>
<keyword evidence="2" id="KW-1185">Reference proteome</keyword>
<dbReference type="CDD" id="cd08916">
    <property type="entry name" value="TrHb3_P"/>
    <property type="match status" value="1"/>
</dbReference>
<dbReference type="InterPro" id="IPR012292">
    <property type="entry name" value="Globin/Proto"/>
</dbReference>
<reference evidence="1 2" key="1">
    <citation type="submission" date="2024-01" db="EMBL/GenBank/DDBJ databases">
        <title>Hyphobacterium bacterium isolated from marine sediment.</title>
        <authorList>
            <person name="Zhao S."/>
        </authorList>
    </citation>
    <scope>NUCLEOTIDE SEQUENCE [LARGE SCALE GENOMIC DNA]</scope>
    <source>
        <strain evidence="1 2">Y60-23</strain>
    </source>
</reference>
<comment type="caution">
    <text evidence="1">The sequence shown here is derived from an EMBL/GenBank/DDBJ whole genome shotgun (WGS) entry which is preliminary data.</text>
</comment>
<dbReference type="Gene3D" id="1.10.490.10">
    <property type="entry name" value="Globins"/>
    <property type="match status" value="1"/>
</dbReference>
<dbReference type="Proteomes" id="UP001310692">
    <property type="component" value="Unassembled WGS sequence"/>
</dbReference>
<sequence length="150" mass="16916">MTRAGSSVAHDRRREIQRRAAGMGIDDAYIDRLVETFYARVRAHPLLGPIFQDAIGDEWGPHLARMKTFWSSVALNSGTYSGKPVPAHKKLTQVQPWHFNIWLGLFRETLHDTAACPEAVEYFMERAERIAQSLQLAMFGLPGLPEAPVE</sequence>
<dbReference type="SUPFAM" id="SSF46458">
    <property type="entry name" value="Globin-like"/>
    <property type="match status" value="1"/>
</dbReference>
<evidence type="ECO:0000313" key="1">
    <source>
        <dbReference type="EMBL" id="MEE2565661.1"/>
    </source>
</evidence>
<protein>
    <submittedName>
        <fullName evidence="1">Group III truncated hemoglobin</fullName>
    </submittedName>
</protein>
<evidence type="ECO:0000313" key="2">
    <source>
        <dbReference type="Proteomes" id="UP001310692"/>
    </source>
</evidence>